<feature type="transmembrane region" description="Helical" evidence="7">
    <location>
        <begin position="374"/>
        <end position="392"/>
    </location>
</feature>
<comment type="subcellular location">
    <subcellularLocation>
        <location evidence="1">Cell membrane</location>
        <topology evidence="1">Multi-pass membrane protein</topology>
    </subcellularLocation>
</comment>
<feature type="transmembrane region" description="Helical" evidence="7">
    <location>
        <begin position="119"/>
        <end position="136"/>
    </location>
</feature>
<dbReference type="Pfam" id="PF07690">
    <property type="entry name" value="MFS_1"/>
    <property type="match status" value="1"/>
</dbReference>
<organism evidence="9 10">
    <name type="scientific">Paenibacillus lautus</name>
    <name type="common">Bacillus lautus</name>
    <dbReference type="NCBI Taxonomy" id="1401"/>
    <lineage>
        <taxon>Bacteria</taxon>
        <taxon>Bacillati</taxon>
        <taxon>Bacillota</taxon>
        <taxon>Bacilli</taxon>
        <taxon>Bacillales</taxon>
        <taxon>Paenibacillaceae</taxon>
        <taxon>Paenibacillus</taxon>
    </lineage>
</organism>
<keyword evidence="4 7" id="KW-0812">Transmembrane</keyword>
<feature type="transmembrane region" description="Helical" evidence="7">
    <location>
        <begin position="216"/>
        <end position="237"/>
    </location>
</feature>
<keyword evidence="2" id="KW-0813">Transport</keyword>
<dbReference type="OrthoDB" id="2810795at2"/>
<dbReference type="EMBL" id="MRTF01000002">
    <property type="protein sequence ID" value="OME94802.1"/>
    <property type="molecule type" value="Genomic_DNA"/>
</dbReference>
<feature type="domain" description="Major facilitator superfamily (MFS) profile" evidence="8">
    <location>
        <begin position="24"/>
        <end position="393"/>
    </location>
</feature>
<keyword evidence="5 7" id="KW-1133">Transmembrane helix</keyword>
<dbReference type="InterPro" id="IPR020846">
    <property type="entry name" value="MFS_dom"/>
</dbReference>
<accession>A0A1R1B5I9</accession>
<feature type="transmembrane region" description="Helical" evidence="7">
    <location>
        <begin position="283"/>
        <end position="301"/>
    </location>
</feature>
<sequence>MSQLSSSTGTAQTAITPARLPWLALLALAMTGFICIFTETIPAGLLPHISGGLNITTGMAGQLVTSYALGSIVAAIPFAMFTGGMRRRPLLLAIIVGFFIFNSITALSSSYALTLVARFFAGVSAGAAWGMIPGYARRMVPDALRGRALAVAMVGTPIALTLGVPVGTLLGDLIGWRLVFGLMSLLTLALIGWVLWQVPDYPGQPGNQRMTIRQVFVMPGIRPVLMVVLTWMLAHNILYTYIAPFLEPLGLAGRVDLVLLVFGAFALISIWIVGLLIDRHLRLLVLLSLLGFLLAAAALGTGVTSAFVVYAVVALWGFTFGGAATILQTALADASGEEGVDIVMPINTTVWNLAIAGGGIVGGALLEFIGVKSFPGVLLILLLIALTIAWSSKKHGFPSKT</sequence>
<dbReference type="GO" id="GO:0005886">
    <property type="term" value="C:plasma membrane"/>
    <property type="evidence" value="ECO:0007669"/>
    <property type="project" value="UniProtKB-SubCell"/>
</dbReference>
<feature type="transmembrane region" description="Helical" evidence="7">
    <location>
        <begin position="90"/>
        <end position="113"/>
    </location>
</feature>
<dbReference type="AlphaFoldDB" id="A0A1R1B5I9"/>
<feature type="transmembrane region" description="Helical" evidence="7">
    <location>
        <begin position="307"/>
        <end position="327"/>
    </location>
</feature>
<evidence type="ECO:0000256" key="7">
    <source>
        <dbReference type="SAM" id="Phobius"/>
    </source>
</evidence>
<feature type="transmembrane region" description="Helical" evidence="7">
    <location>
        <begin position="257"/>
        <end position="276"/>
    </location>
</feature>
<evidence type="ECO:0000256" key="2">
    <source>
        <dbReference type="ARBA" id="ARBA00022448"/>
    </source>
</evidence>
<comment type="caution">
    <text evidence="9">The sequence shown here is derived from an EMBL/GenBank/DDBJ whole genome shotgun (WGS) entry which is preliminary data.</text>
</comment>
<evidence type="ECO:0000313" key="10">
    <source>
        <dbReference type="Proteomes" id="UP000187074"/>
    </source>
</evidence>
<dbReference type="RefSeq" id="WP_076321623.1">
    <property type="nucleotide sequence ID" value="NZ_MRTF01000002.1"/>
</dbReference>
<feature type="transmembrane region" description="Helical" evidence="7">
    <location>
        <begin position="348"/>
        <end position="368"/>
    </location>
</feature>
<protein>
    <submittedName>
        <fullName evidence="9">MFS transporter</fullName>
    </submittedName>
</protein>
<dbReference type="InterPro" id="IPR011701">
    <property type="entry name" value="MFS"/>
</dbReference>
<keyword evidence="6 7" id="KW-0472">Membrane</keyword>
<keyword evidence="3" id="KW-1003">Cell membrane</keyword>
<feature type="transmembrane region" description="Helical" evidence="7">
    <location>
        <begin position="174"/>
        <end position="196"/>
    </location>
</feature>
<dbReference type="PANTHER" id="PTHR43124:SF3">
    <property type="entry name" value="CHLORAMPHENICOL EFFLUX PUMP RV0191"/>
    <property type="match status" value="1"/>
</dbReference>
<dbReference type="GO" id="GO:0022857">
    <property type="term" value="F:transmembrane transporter activity"/>
    <property type="evidence" value="ECO:0007669"/>
    <property type="project" value="InterPro"/>
</dbReference>
<dbReference type="PANTHER" id="PTHR43124">
    <property type="entry name" value="PURINE EFFLUX PUMP PBUE"/>
    <property type="match status" value="1"/>
</dbReference>
<gene>
    <name evidence="9" type="ORF">BK123_06770</name>
</gene>
<dbReference type="SUPFAM" id="SSF103473">
    <property type="entry name" value="MFS general substrate transporter"/>
    <property type="match status" value="1"/>
</dbReference>
<evidence type="ECO:0000313" key="9">
    <source>
        <dbReference type="EMBL" id="OME94802.1"/>
    </source>
</evidence>
<evidence type="ECO:0000256" key="4">
    <source>
        <dbReference type="ARBA" id="ARBA00022692"/>
    </source>
</evidence>
<feature type="transmembrane region" description="Helical" evidence="7">
    <location>
        <begin position="148"/>
        <end position="168"/>
    </location>
</feature>
<reference evidence="9 10" key="1">
    <citation type="submission" date="2016-11" db="EMBL/GenBank/DDBJ databases">
        <title>Paenibacillus species isolates.</title>
        <authorList>
            <person name="Beno S.M."/>
        </authorList>
    </citation>
    <scope>NUCLEOTIDE SEQUENCE [LARGE SCALE GENOMIC DNA]</scope>
    <source>
        <strain evidence="9 10">FSL F4-0100</strain>
    </source>
</reference>
<name>A0A1R1B5I9_PAELA</name>
<dbReference type="PROSITE" id="PS50850">
    <property type="entry name" value="MFS"/>
    <property type="match status" value="1"/>
</dbReference>
<proteinExistence type="predicted"/>
<dbReference type="Gene3D" id="1.20.1250.20">
    <property type="entry name" value="MFS general substrate transporter like domains"/>
    <property type="match status" value="1"/>
</dbReference>
<dbReference type="InterPro" id="IPR050189">
    <property type="entry name" value="MFS_Efflux_Transporters"/>
</dbReference>
<dbReference type="CDD" id="cd17324">
    <property type="entry name" value="MFS_NepI_like"/>
    <property type="match status" value="1"/>
</dbReference>
<evidence type="ECO:0000256" key="1">
    <source>
        <dbReference type="ARBA" id="ARBA00004651"/>
    </source>
</evidence>
<evidence type="ECO:0000256" key="6">
    <source>
        <dbReference type="ARBA" id="ARBA00023136"/>
    </source>
</evidence>
<dbReference type="InterPro" id="IPR036259">
    <property type="entry name" value="MFS_trans_sf"/>
</dbReference>
<dbReference type="Proteomes" id="UP000187074">
    <property type="component" value="Unassembled WGS sequence"/>
</dbReference>
<feature type="transmembrane region" description="Helical" evidence="7">
    <location>
        <begin position="64"/>
        <end position="83"/>
    </location>
</feature>
<feature type="transmembrane region" description="Helical" evidence="7">
    <location>
        <begin position="20"/>
        <end position="44"/>
    </location>
</feature>
<evidence type="ECO:0000256" key="3">
    <source>
        <dbReference type="ARBA" id="ARBA00022475"/>
    </source>
</evidence>
<evidence type="ECO:0000259" key="8">
    <source>
        <dbReference type="PROSITE" id="PS50850"/>
    </source>
</evidence>
<evidence type="ECO:0000256" key="5">
    <source>
        <dbReference type="ARBA" id="ARBA00022989"/>
    </source>
</evidence>